<reference evidence="2 3" key="1">
    <citation type="submission" date="2019-08" db="EMBL/GenBank/DDBJ databases">
        <title>Complete genome sequence of Candidatus Uab amorphum.</title>
        <authorList>
            <person name="Shiratori T."/>
            <person name="Suzuki S."/>
            <person name="Kakizawa Y."/>
            <person name="Ishida K."/>
        </authorList>
    </citation>
    <scope>NUCLEOTIDE SEQUENCE [LARGE SCALE GENOMIC DNA]</scope>
    <source>
        <strain evidence="2 3">SRT547</strain>
    </source>
</reference>
<dbReference type="Gene3D" id="2.60.450.20">
    <property type="match status" value="1"/>
</dbReference>
<feature type="domain" description="Centromere protein J C-terminal" evidence="1">
    <location>
        <begin position="581"/>
        <end position="614"/>
    </location>
</feature>
<gene>
    <name evidence="2" type="ORF">UABAM_03679</name>
</gene>
<accession>A0A5S9INS8</accession>
<sequence>MIQYKKKSAFAMITVLTTMMFLSVSAVSFVKLSISERNVSSNYVDRYTVNNAAQQGIEYAIARIIEGATKDIYSCNWLGRYPDEDTVGNPEYEHTKYAEDFTAAGASLSQLQNCSSNALSFFLESTNDIAEDVLGHKVSYMPENNKFCSLKVLDTTSQINLNMDDKFLGQILDNLSMAVALRSPYKDVYGDKLGPLKGLGQTIVKQRPKSGFHDKNEMIGISDGTNTILQEDFEIIKDYLTTFPSINELQQNEMYHMMYFPIVNKEDTFETVHRSPINLNSASWPVLVAIFMGLKCSGEFNAEISREEAIILANRICLHREQSFFKDWNEFDDFLRVEGDNIFSSHTFTKKNIVKANAAPFVSLKYLNPDSHLYQFVNKADLEYFTTEFCFFPTGEFEITSQAKLVHAGDFIESELTTLTKVYRVVHFKNQKQFEENAIHKNQQERVNLSAFTSGNNVQDNKEAIQNSSSNIGGVKPLWFESTTGYDGIDEPVTEGGNYLFRADCNSTVNANKAEQPQANGSKAIAVDQGGQVVPEVIVIKKEIEVTETKPSNEEVIEQKTLPDGTIVKALADGTIVHELPDGSIKREFPDGTIEKESPDGTITRQLPDGTIVEILPNPVPEEGQEETVVSINKGIEITTVKQLASDLATDGIILRKEDSGKDLYYLSRQSENPAFDNPSQDSNFPALIDFPNIIPISGDANRGSIMFWLKFNREWNDEAPRTLFFVNTAFEITDVLSGNKFLVGVQKEVKVKITTVDNNPANLLRRLELIVHSKFFCKDKKSNTAVAVHPLLMPYKNVESVQGIVVNPLVNQGVRAHENYHISIRWKDGNTLTNFTGINGNSAIAIHGNFYDDNNKLLPNRVAFSENFPHPQNSQTPQGKLSNGAFEPLADDLVNENRFYVGSAGRSKSPQATVDDLRVTPNIDWASTLDFNPSRQLPSEEIYGLFKVKSTDENGKEPIHTKIHKTQHVENPPLVGNSEITGDITLEELWHFFTSPETPLPNEFESLLDLNAETNIAFSFHHEDHYHKQVQVTLKNADGTEEFKLDQDVMSFGEAMPTSEFTKSGQTFQNILTEYYKYMKGLEPNVTGTFAQPVPQGEKHIRFKKNIGEPLFQGGAVALIEFAYRSKIDFFNYEFK</sequence>
<proteinExistence type="predicted"/>
<keyword evidence="3" id="KW-1185">Reference proteome</keyword>
<evidence type="ECO:0000313" key="3">
    <source>
        <dbReference type="Proteomes" id="UP000326354"/>
    </source>
</evidence>
<dbReference type="RefSeq" id="WP_151969423.1">
    <property type="nucleotide sequence ID" value="NZ_AP019860.1"/>
</dbReference>
<evidence type="ECO:0000313" key="2">
    <source>
        <dbReference type="EMBL" id="BBM85313.1"/>
    </source>
</evidence>
<dbReference type="KEGG" id="uam:UABAM_03679"/>
<dbReference type="InterPro" id="IPR009852">
    <property type="entry name" value="CENPJ_C_dom"/>
</dbReference>
<dbReference type="Proteomes" id="UP000326354">
    <property type="component" value="Chromosome"/>
</dbReference>
<dbReference type="Pfam" id="PF07202">
    <property type="entry name" value="Tcp10_C"/>
    <property type="match status" value="1"/>
</dbReference>
<evidence type="ECO:0000259" key="1">
    <source>
        <dbReference type="Pfam" id="PF07202"/>
    </source>
</evidence>
<dbReference type="InterPro" id="IPR047002">
    <property type="entry name" value="Tcp10_C_sf"/>
</dbReference>
<protein>
    <recommendedName>
        <fullName evidence="1">Centromere protein J C-terminal domain-containing protein</fullName>
    </recommendedName>
</protein>
<dbReference type="EMBL" id="AP019860">
    <property type="protein sequence ID" value="BBM85313.1"/>
    <property type="molecule type" value="Genomic_DNA"/>
</dbReference>
<name>A0A5S9INS8_UABAM</name>
<dbReference type="AlphaFoldDB" id="A0A5S9INS8"/>
<organism evidence="2 3">
    <name type="scientific">Uabimicrobium amorphum</name>
    <dbReference type="NCBI Taxonomy" id="2596890"/>
    <lineage>
        <taxon>Bacteria</taxon>
        <taxon>Pseudomonadati</taxon>
        <taxon>Planctomycetota</taxon>
        <taxon>Candidatus Uabimicrobiia</taxon>
        <taxon>Candidatus Uabimicrobiales</taxon>
        <taxon>Candidatus Uabimicrobiaceae</taxon>
        <taxon>Candidatus Uabimicrobium</taxon>
    </lineage>
</organism>